<sequence>MVAKVWSDVSGTGEDIVVLHGWGLNGAIWTPVQDELARLGRLTRLDLPGYGESPWPPERPLNFTQLCELTLDALPARCHLIGWSLGGLVATQLALQAPARVASLTTVASSPYFPAEPPAWPGIEPSILSQFGKQLSKDFRRTVERFLALQSLGSPHAKQDVKAIKEWLFSKPMASVEVLDAGLDMLAEVDLREQLQQLTLPFLRIYGRLDALVPSTVAAQVDRLAPHSERFIAPQCSHAPFISAPETFCEVWREFFLRVR</sequence>
<keyword evidence="2 5" id="KW-0963">Cytoplasm</keyword>
<dbReference type="PRINTS" id="PR00111">
    <property type="entry name" value="ABHYDROLASE"/>
</dbReference>
<dbReference type="GO" id="GO:0009102">
    <property type="term" value="P:biotin biosynthetic process"/>
    <property type="evidence" value="ECO:0007669"/>
    <property type="project" value="UniProtKB-UniRule"/>
</dbReference>
<evidence type="ECO:0000256" key="3">
    <source>
        <dbReference type="ARBA" id="ARBA00022756"/>
    </source>
</evidence>
<keyword evidence="4 5" id="KW-0378">Hydrolase</keyword>
<dbReference type="SUPFAM" id="SSF53474">
    <property type="entry name" value="alpha/beta-Hydrolases"/>
    <property type="match status" value="1"/>
</dbReference>
<dbReference type="GO" id="GO:0016020">
    <property type="term" value="C:membrane"/>
    <property type="evidence" value="ECO:0007669"/>
    <property type="project" value="TreeGrafter"/>
</dbReference>
<dbReference type="Proteomes" id="UP001169492">
    <property type="component" value="Unassembled WGS sequence"/>
</dbReference>
<protein>
    <recommendedName>
        <fullName evidence="5">Pimeloyl-[acyl-carrier protein] methyl ester esterase</fullName>
        <ecNumber evidence="5">3.1.1.85</ecNumber>
    </recommendedName>
    <alternativeName>
        <fullName evidence="5">Biotin synthesis protein BioH</fullName>
    </alternativeName>
    <alternativeName>
        <fullName evidence="5">Carboxylesterase BioH</fullName>
    </alternativeName>
</protein>
<evidence type="ECO:0000256" key="5">
    <source>
        <dbReference type="HAMAP-Rule" id="MF_01260"/>
    </source>
</evidence>
<evidence type="ECO:0000313" key="7">
    <source>
        <dbReference type="EMBL" id="MDN7125578.1"/>
    </source>
</evidence>
<dbReference type="HAMAP" id="MF_01260">
    <property type="entry name" value="Carboxylester"/>
    <property type="match status" value="1"/>
</dbReference>
<comment type="similarity">
    <text evidence="5">Belongs to the AB hydrolase superfamily. Carboxylesterase BioH family.</text>
</comment>
<feature type="binding site" evidence="5">
    <location>
        <begin position="84"/>
        <end position="85"/>
    </location>
    <ligand>
        <name>substrate</name>
    </ligand>
</feature>
<keyword evidence="9" id="KW-1185">Reference proteome</keyword>
<feature type="active site" description="Nucleophile" evidence="5">
    <location>
        <position position="84"/>
    </location>
</feature>
<dbReference type="PANTHER" id="PTHR43798">
    <property type="entry name" value="MONOACYLGLYCEROL LIPASE"/>
    <property type="match status" value="1"/>
</dbReference>
<feature type="binding site" evidence="5">
    <location>
        <position position="22"/>
    </location>
    <ligand>
        <name>substrate</name>
    </ligand>
</feature>
<comment type="caution">
    <text evidence="7">The sequence shown here is derived from an EMBL/GenBank/DDBJ whole genome shotgun (WGS) entry which is preliminary data.</text>
</comment>
<comment type="subunit">
    <text evidence="5">Monomer.</text>
</comment>
<dbReference type="Pfam" id="PF00561">
    <property type="entry name" value="Abhydrolase_1"/>
    <property type="match status" value="1"/>
</dbReference>
<dbReference type="AlphaFoldDB" id="A0AAW7R0C7"/>
<dbReference type="InterPro" id="IPR010076">
    <property type="entry name" value="BioH"/>
</dbReference>
<dbReference type="InterPro" id="IPR000073">
    <property type="entry name" value="AB_hydrolase_1"/>
</dbReference>
<dbReference type="Gene3D" id="3.40.50.1820">
    <property type="entry name" value="alpha/beta hydrolase"/>
    <property type="match status" value="1"/>
</dbReference>
<feature type="domain" description="AB hydrolase-1" evidence="6">
    <location>
        <begin position="16"/>
        <end position="245"/>
    </location>
</feature>
<dbReference type="InterPro" id="IPR029058">
    <property type="entry name" value="AB_hydrolase_fold"/>
</dbReference>
<evidence type="ECO:0000256" key="2">
    <source>
        <dbReference type="ARBA" id="ARBA00022490"/>
    </source>
</evidence>
<dbReference type="EMBL" id="JAGGJC010000006">
    <property type="protein sequence ID" value="MDN7130559.1"/>
    <property type="molecule type" value="Genomic_DNA"/>
</dbReference>
<reference evidence="9 10" key="1">
    <citation type="submission" date="2021-03" db="EMBL/GenBank/DDBJ databases">
        <title>Pseudidiomarina terrestris, a new bacterium isolated from saline soil.</title>
        <authorList>
            <person name="Galisteo C."/>
            <person name="De La Haba R."/>
            <person name="Sanchez-Porro C."/>
            <person name="Ventosa A."/>
        </authorList>
    </citation>
    <scope>NUCLEOTIDE SEQUENCE [LARGE SCALE GENOMIC DNA]</scope>
    <source>
        <strain evidence="7 10">1APP75-32.1</strain>
        <strain evidence="9">1APR75-15</strain>
        <strain evidence="8">1ASR75-15</strain>
    </source>
</reference>
<organism evidence="7 10">
    <name type="scientific">Pseudidiomarina terrestris</name>
    <dbReference type="NCBI Taxonomy" id="2820060"/>
    <lineage>
        <taxon>Bacteria</taxon>
        <taxon>Pseudomonadati</taxon>
        <taxon>Pseudomonadota</taxon>
        <taxon>Gammaproteobacteria</taxon>
        <taxon>Alteromonadales</taxon>
        <taxon>Idiomarinaceae</taxon>
        <taxon>Pseudidiomarina</taxon>
    </lineage>
</organism>
<comment type="function">
    <text evidence="5">The physiological role of BioH is to remove the methyl group introduced by BioC when the pimeloyl moiety is complete. It allows to synthesize pimeloyl-ACP via the fatty acid synthetic pathway through the hydrolysis of the ester bonds of pimeloyl-ACP esters.</text>
</comment>
<feature type="active site" evidence="5">
    <location>
        <position position="238"/>
    </location>
</feature>
<comment type="pathway">
    <text evidence="5">Cofactor biosynthesis; biotin biosynthesis.</text>
</comment>
<name>A0AAW7R0C7_9GAMM</name>
<evidence type="ECO:0000256" key="4">
    <source>
        <dbReference type="ARBA" id="ARBA00022801"/>
    </source>
</evidence>
<proteinExistence type="inferred from homology"/>
<dbReference type="GO" id="GO:0005737">
    <property type="term" value="C:cytoplasm"/>
    <property type="evidence" value="ECO:0007669"/>
    <property type="project" value="UniProtKB-SubCell"/>
</dbReference>
<dbReference type="GO" id="GO:0090499">
    <property type="term" value="F:pimelyl-[acyl-carrier protein] methyl ester esterase activity"/>
    <property type="evidence" value="ECO:0007669"/>
    <property type="project" value="UniProtKB-EC"/>
</dbReference>
<feature type="binding site" evidence="5">
    <location>
        <position position="238"/>
    </location>
    <ligand>
        <name>substrate</name>
    </ligand>
</feature>
<dbReference type="NCBIfam" id="TIGR01738">
    <property type="entry name" value="bioH"/>
    <property type="match status" value="1"/>
</dbReference>
<comment type="catalytic activity">
    <reaction evidence="5">
        <text>6-carboxyhexanoyl-[ACP] methyl ester + H2O = 6-carboxyhexanoyl-[ACP] + methanol + H(+)</text>
        <dbReference type="Rhea" id="RHEA:42700"/>
        <dbReference type="Rhea" id="RHEA-COMP:9955"/>
        <dbReference type="Rhea" id="RHEA-COMP:10186"/>
        <dbReference type="ChEBI" id="CHEBI:15377"/>
        <dbReference type="ChEBI" id="CHEBI:15378"/>
        <dbReference type="ChEBI" id="CHEBI:17790"/>
        <dbReference type="ChEBI" id="CHEBI:78846"/>
        <dbReference type="ChEBI" id="CHEBI:82735"/>
        <dbReference type="EC" id="3.1.1.85"/>
    </reaction>
</comment>
<dbReference type="Proteomes" id="UP001169491">
    <property type="component" value="Unassembled WGS sequence"/>
</dbReference>
<comment type="subcellular location">
    <subcellularLocation>
        <location evidence="5">Cytoplasm</location>
    </subcellularLocation>
</comment>
<dbReference type="InterPro" id="IPR050266">
    <property type="entry name" value="AB_hydrolase_sf"/>
</dbReference>
<keyword evidence="1 5" id="KW-0719">Serine esterase</keyword>
<evidence type="ECO:0000256" key="1">
    <source>
        <dbReference type="ARBA" id="ARBA00022487"/>
    </source>
</evidence>
<dbReference type="EMBL" id="JAGGJB010000007">
    <property type="protein sequence ID" value="MDN7125578.1"/>
    <property type="molecule type" value="Genomic_DNA"/>
</dbReference>
<evidence type="ECO:0000313" key="8">
    <source>
        <dbReference type="EMBL" id="MDN7130559.1"/>
    </source>
</evidence>
<accession>A0AAW7R0C7</accession>
<evidence type="ECO:0000313" key="10">
    <source>
        <dbReference type="Proteomes" id="UP001169492"/>
    </source>
</evidence>
<feature type="binding site" evidence="5">
    <location>
        <begin position="146"/>
        <end position="150"/>
    </location>
    <ligand>
        <name>substrate</name>
    </ligand>
</feature>
<keyword evidence="3 5" id="KW-0093">Biotin biosynthesis</keyword>
<gene>
    <name evidence="5 7" type="primary">bioH</name>
    <name evidence="7" type="ORF">J6I90_11860</name>
    <name evidence="8" type="ORF">J6I92_11820</name>
</gene>
<evidence type="ECO:0000313" key="9">
    <source>
        <dbReference type="Proteomes" id="UP001169491"/>
    </source>
</evidence>
<feature type="active site" evidence="5">
    <location>
        <position position="210"/>
    </location>
</feature>
<dbReference type="RefSeq" id="WP_301775061.1">
    <property type="nucleotide sequence ID" value="NZ_JAGGJB010000007.1"/>
</dbReference>
<dbReference type="PANTHER" id="PTHR43798:SF31">
    <property type="entry name" value="AB HYDROLASE SUPERFAMILY PROTEIN YCLE"/>
    <property type="match status" value="1"/>
</dbReference>
<evidence type="ECO:0000259" key="6">
    <source>
        <dbReference type="Pfam" id="PF00561"/>
    </source>
</evidence>
<dbReference type="EC" id="3.1.1.85" evidence="5"/>